<accession>A0A1W0A371</accession>
<protein>
    <submittedName>
        <fullName evidence="1">Oxidoreductase htatip2</fullName>
    </submittedName>
</protein>
<name>A0A1W0A371_9STRA</name>
<reference evidence="1 2" key="1">
    <citation type="journal article" date="2014" name="Genome Biol. Evol.">
        <title>The secreted proteins of Achlya hypogyna and Thraustotheca clavata identify the ancestral oomycete secretome and reveal gene acquisitions by horizontal gene transfer.</title>
        <authorList>
            <person name="Misner I."/>
            <person name="Blouin N."/>
            <person name="Leonard G."/>
            <person name="Richards T.A."/>
            <person name="Lane C.E."/>
        </authorList>
    </citation>
    <scope>NUCLEOTIDE SEQUENCE [LARGE SCALE GENOMIC DNA]</scope>
    <source>
        <strain evidence="1 2">ATCC 34112</strain>
    </source>
</reference>
<dbReference type="PANTHER" id="PTHR14097">
    <property type="entry name" value="OXIDOREDUCTASE HTATIP2"/>
    <property type="match status" value="1"/>
</dbReference>
<dbReference type="Gene3D" id="3.40.50.720">
    <property type="entry name" value="NAD(P)-binding Rossmann-like Domain"/>
    <property type="match status" value="1"/>
</dbReference>
<dbReference type="InterPro" id="IPR036291">
    <property type="entry name" value="NAD(P)-bd_dom_sf"/>
</dbReference>
<sequence>MADYKALVLGSTGAIGQSQRCTKIIALSRRAIDPSAFATVFPGVQPEGASKIHVQVVDYDNIVTADSASFQADAAFCCLGTTRHDAGSDEAFRKEIEIENVVDLEYVANTGKLLKPNNVPYFALVSAMNANANSWFLYPKTKGVSAEAIKALNFQRTTILEPGLSQRGDLTRFAERLGHWFFVPSVSVAAVAKSMIHDYEVNGTTSGVRIVSNSEIKAFD</sequence>
<dbReference type="AlphaFoldDB" id="A0A1W0A371"/>
<evidence type="ECO:0000313" key="1">
    <source>
        <dbReference type="EMBL" id="OQS04631.1"/>
    </source>
</evidence>
<gene>
    <name evidence="1" type="ORF">THRCLA_03150</name>
</gene>
<dbReference type="SUPFAM" id="SSF51735">
    <property type="entry name" value="NAD(P)-binding Rossmann-fold domains"/>
    <property type="match status" value="1"/>
</dbReference>
<keyword evidence="2" id="KW-1185">Reference proteome</keyword>
<dbReference type="Proteomes" id="UP000243217">
    <property type="component" value="Unassembled WGS sequence"/>
</dbReference>
<dbReference type="GO" id="GO:0005737">
    <property type="term" value="C:cytoplasm"/>
    <property type="evidence" value="ECO:0007669"/>
    <property type="project" value="TreeGrafter"/>
</dbReference>
<dbReference type="EMBL" id="JNBS01000582">
    <property type="protein sequence ID" value="OQS04631.1"/>
    <property type="molecule type" value="Genomic_DNA"/>
</dbReference>
<dbReference type="PANTHER" id="PTHR14097:SF7">
    <property type="entry name" value="OXIDOREDUCTASE HTATIP2"/>
    <property type="match status" value="1"/>
</dbReference>
<proteinExistence type="predicted"/>
<dbReference type="GO" id="GO:0051170">
    <property type="term" value="P:import into nucleus"/>
    <property type="evidence" value="ECO:0007669"/>
    <property type="project" value="TreeGrafter"/>
</dbReference>
<comment type="caution">
    <text evidence="1">The sequence shown here is derived from an EMBL/GenBank/DDBJ whole genome shotgun (WGS) entry which is preliminary data.</text>
</comment>
<dbReference type="STRING" id="74557.A0A1W0A371"/>
<evidence type="ECO:0000313" key="2">
    <source>
        <dbReference type="Proteomes" id="UP000243217"/>
    </source>
</evidence>
<organism evidence="1 2">
    <name type="scientific">Thraustotheca clavata</name>
    <dbReference type="NCBI Taxonomy" id="74557"/>
    <lineage>
        <taxon>Eukaryota</taxon>
        <taxon>Sar</taxon>
        <taxon>Stramenopiles</taxon>
        <taxon>Oomycota</taxon>
        <taxon>Saprolegniomycetes</taxon>
        <taxon>Saprolegniales</taxon>
        <taxon>Achlyaceae</taxon>
        <taxon>Thraustotheca</taxon>
    </lineage>
</organism>
<dbReference type="OrthoDB" id="430436at2759"/>